<evidence type="ECO:0000256" key="1">
    <source>
        <dbReference type="SAM" id="MobiDB-lite"/>
    </source>
</evidence>
<name>A0A4D7B3R0_9HYPH</name>
<evidence type="ECO:0000313" key="3">
    <source>
        <dbReference type="Proteomes" id="UP000298781"/>
    </source>
</evidence>
<proteinExistence type="predicted"/>
<gene>
    <name evidence="2" type="ORF">E8M01_26835</name>
</gene>
<protein>
    <recommendedName>
        <fullName evidence="4">Ribbon-helix-helix protein, CopG family</fullName>
    </recommendedName>
</protein>
<feature type="region of interest" description="Disordered" evidence="1">
    <location>
        <begin position="1"/>
        <end position="21"/>
    </location>
</feature>
<dbReference type="KEGG" id="pstg:E8M01_26835"/>
<dbReference type="AlphaFoldDB" id="A0A4D7B3R0"/>
<reference evidence="2 3" key="1">
    <citation type="submission" date="2019-04" db="EMBL/GenBank/DDBJ databases">
        <title>Phreatobacter aquaticus sp. nov.</title>
        <authorList>
            <person name="Choi A."/>
        </authorList>
    </citation>
    <scope>NUCLEOTIDE SEQUENCE [LARGE SCALE GENOMIC DNA]</scope>
    <source>
        <strain evidence="2 3">KCTC 52518</strain>
    </source>
</reference>
<dbReference type="OrthoDB" id="9804924at2"/>
<dbReference type="RefSeq" id="WP_136962952.1">
    <property type="nucleotide sequence ID" value="NZ_CP039690.1"/>
</dbReference>
<accession>A0A4D7B3R0</accession>
<sequence>MTRVTGHPNAPKPKGLKSPAGETIRVAAELDPALIEALDRFIAEDRPGISRAEALRLAFRDWAQDKGLLAPETD</sequence>
<dbReference type="EMBL" id="CP039690">
    <property type="protein sequence ID" value="QCI67521.1"/>
    <property type="molecule type" value="Genomic_DNA"/>
</dbReference>
<evidence type="ECO:0000313" key="2">
    <source>
        <dbReference type="EMBL" id="QCI67521.1"/>
    </source>
</evidence>
<dbReference type="Proteomes" id="UP000298781">
    <property type="component" value="Chromosome"/>
</dbReference>
<organism evidence="2 3">
    <name type="scientific">Phreatobacter stygius</name>
    <dbReference type="NCBI Taxonomy" id="1940610"/>
    <lineage>
        <taxon>Bacteria</taxon>
        <taxon>Pseudomonadati</taxon>
        <taxon>Pseudomonadota</taxon>
        <taxon>Alphaproteobacteria</taxon>
        <taxon>Hyphomicrobiales</taxon>
        <taxon>Phreatobacteraceae</taxon>
        <taxon>Phreatobacter</taxon>
    </lineage>
</organism>
<evidence type="ECO:0008006" key="4">
    <source>
        <dbReference type="Google" id="ProtNLM"/>
    </source>
</evidence>
<keyword evidence="3" id="KW-1185">Reference proteome</keyword>